<accession>A0AAD4QU56</accession>
<keyword evidence="3" id="KW-1185">Reference proteome</keyword>
<evidence type="ECO:0000313" key="2">
    <source>
        <dbReference type="EMBL" id="KAI1695531.1"/>
    </source>
</evidence>
<comment type="caution">
    <text evidence="2">The sequence shown here is derived from an EMBL/GenBank/DDBJ whole genome shotgun (WGS) entry which is preliminary data.</text>
</comment>
<organism evidence="2 3">
    <name type="scientific">Ditylenchus destructor</name>
    <dbReference type="NCBI Taxonomy" id="166010"/>
    <lineage>
        <taxon>Eukaryota</taxon>
        <taxon>Metazoa</taxon>
        <taxon>Ecdysozoa</taxon>
        <taxon>Nematoda</taxon>
        <taxon>Chromadorea</taxon>
        <taxon>Rhabditida</taxon>
        <taxon>Tylenchina</taxon>
        <taxon>Tylenchomorpha</taxon>
        <taxon>Sphaerularioidea</taxon>
        <taxon>Anguinidae</taxon>
        <taxon>Anguininae</taxon>
        <taxon>Ditylenchus</taxon>
    </lineage>
</organism>
<gene>
    <name evidence="2" type="ORF">DdX_19534</name>
</gene>
<dbReference type="AlphaFoldDB" id="A0AAD4QU56"/>
<evidence type="ECO:0000313" key="3">
    <source>
        <dbReference type="Proteomes" id="UP001201812"/>
    </source>
</evidence>
<keyword evidence="1" id="KW-0472">Membrane</keyword>
<protein>
    <submittedName>
        <fullName evidence="2">Uncharacterized protein</fullName>
    </submittedName>
</protein>
<reference evidence="2" key="1">
    <citation type="submission" date="2022-01" db="EMBL/GenBank/DDBJ databases">
        <title>Genome Sequence Resource for Two Populations of Ditylenchus destructor, the Migratory Endoparasitic Phytonematode.</title>
        <authorList>
            <person name="Zhang H."/>
            <person name="Lin R."/>
            <person name="Xie B."/>
        </authorList>
    </citation>
    <scope>NUCLEOTIDE SEQUENCE</scope>
    <source>
        <strain evidence="2">BazhouSP</strain>
    </source>
</reference>
<dbReference type="EMBL" id="JAKKPZ010000395">
    <property type="protein sequence ID" value="KAI1695531.1"/>
    <property type="molecule type" value="Genomic_DNA"/>
</dbReference>
<keyword evidence="1" id="KW-0812">Transmembrane</keyword>
<feature type="transmembrane region" description="Helical" evidence="1">
    <location>
        <begin position="35"/>
        <end position="54"/>
    </location>
</feature>
<sequence>MCCFNPRKGSQDGAKKEYQAATFKEMMRYAEPRDWWMLSGALSGSILTGLTYSLHCYNYGGLSDALMVGLIDF</sequence>
<keyword evidence="1" id="KW-1133">Transmembrane helix</keyword>
<name>A0AAD4QU56_9BILA</name>
<dbReference type="Proteomes" id="UP001201812">
    <property type="component" value="Unassembled WGS sequence"/>
</dbReference>
<proteinExistence type="predicted"/>
<evidence type="ECO:0000256" key="1">
    <source>
        <dbReference type="SAM" id="Phobius"/>
    </source>
</evidence>